<dbReference type="GO" id="GO:0004146">
    <property type="term" value="F:dihydrofolate reductase activity"/>
    <property type="evidence" value="ECO:0007669"/>
    <property type="project" value="UniProtKB-EC"/>
</dbReference>
<dbReference type="InterPro" id="IPR024072">
    <property type="entry name" value="DHFR-like_dom_sf"/>
</dbReference>
<dbReference type="AlphaFoldDB" id="G3BED0"/>
<comment type="similarity">
    <text evidence="7">Belongs to the dihydrofolate reductase family.</text>
</comment>
<dbReference type="GO" id="GO:0046654">
    <property type="term" value="P:tetrahydrofolate biosynthetic process"/>
    <property type="evidence" value="ECO:0007669"/>
    <property type="project" value="UniProtKB-UniPathway"/>
</dbReference>
<dbReference type="eggNOG" id="KOG1324">
    <property type="taxonomic scope" value="Eukaryota"/>
</dbReference>
<evidence type="ECO:0000256" key="7">
    <source>
        <dbReference type="RuleBase" id="RU004474"/>
    </source>
</evidence>
<protein>
    <recommendedName>
        <fullName evidence="3">Dihydrofolate reductase</fullName>
        <ecNumber evidence="2">1.5.1.3</ecNumber>
    </recommendedName>
</protein>
<dbReference type="Gene3D" id="3.40.430.10">
    <property type="entry name" value="Dihydrofolate Reductase, subunit A"/>
    <property type="match status" value="1"/>
</dbReference>
<dbReference type="EMBL" id="GL996528">
    <property type="protein sequence ID" value="EGV61172.1"/>
    <property type="molecule type" value="Genomic_DNA"/>
</dbReference>
<reference evidence="9 10" key="1">
    <citation type="journal article" date="2011" name="Proc. Natl. Acad. Sci. U.S.A.">
        <title>Comparative genomics of xylose-fermenting fungi for enhanced biofuel production.</title>
        <authorList>
            <person name="Wohlbach D.J."/>
            <person name="Kuo A."/>
            <person name="Sato T.K."/>
            <person name="Potts K.M."/>
            <person name="Salamov A.A."/>
            <person name="LaButti K.M."/>
            <person name="Sun H."/>
            <person name="Clum A."/>
            <person name="Pangilinan J.L."/>
            <person name="Lindquist E.A."/>
            <person name="Lucas S."/>
            <person name="Lapidus A."/>
            <person name="Jin M."/>
            <person name="Gunawan C."/>
            <person name="Balan V."/>
            <person name="Dale B.E."/>
            <person name="Jeffries T.W."/>
            <person name="Zinkel R."/>
            <person name="Barry K.W."/>
            <person name="Grigoriev I.V."/>
            <person name="Gasch A.P."/>
        </authorList>
    </citation>
    <scope>NUCLEOTIDE SEQUENCE [LARGE SCALE GENOMIC DNA]</scope>
    <source>
        <strain evidence="10">ATCC 10573 / BCRC 21748 / CBS 615 / JCM 9827 / NBRC 10315 / NRRL Y-1498 / VKM Y-70</strain>
    </source>
</reference>
<dbReference type="GO" id="GO:0046655">
    <property type="term" value="P:folic acid metabolic process"/>
    <property type="evidence" value="ECO:0007669"/>
    <property type="project" value="TreeGrafter"/>
</dbReference>
<dbReference type="GO" id="GO:0046452">
    <property type="term" value="P:dihydrofolate metabolic process"/>
    <property type="evidence" value="ECO:0007669"/>
    <property type="project" value="TreeGrafter"/>
</dbReference>
<evidence type="ECO:0000256" key="4">
    <source>
        <dbReference type="ARBA" id="ARBA00022563"/>
    </source>
</evidence>
<evidence type="ECO:0000256" key="5">
    <source>
        <dbReference type="ARBA" id="ARBA00022857"/>
    </source>
</evidence>
<gene>
    <name evidence="9" type="ORF">CANTEDRAFT_116581</name>
</gene>
<accession>G3BED0</accession>
<dbReference type="Pfam" id="PF00186">
    <property type="entry name" value="DHFR_1"/>
    <property type="match status" value="1"/>
</dbReference>
<dbReference type="GeneID" id="18248364"/>
<comment type="pathway">
    <text evidence="1">Cofactor biosynthesis; tetrahydrofolate biosynthesis; 5,6,7,8-tetrahydrofolate from 7,8-dihydrofolate: step 1/1.</text>
</comment>
<dbReference type="SUPFAM" id="SSF53597">
    <property type="entry name" value="Dihydrofolate reductase-like"/>
    <property type="match status" value="1"/>
</dbReference>
<dbReference type="InterPro" id="IPR012259">
    <property type="entry name" value="DHFR"/>
</dbReference>
<keyword evidence="4" id="KW-0554">One-carbon metabolism</keyword>
<dbReference type="PROSITE" id="PS00075">
    <property type="entry name" value="DHFR_1"/>
    <property type="match status" value="1"/>
</dbReference>
<dbReference type="PANTHER" id="PTHR48069:SF3">
    <property type="entry name" value="DIHYDROFOLATE REDUCTASE"/>
    <property type="match status" value="1"/>
</dbReference>
<evidence type="ECO:0000313" key="9">
    <source>
        <dbReference type="EMBL" id="EGV61172.1"/>
    </source>
</evidence>
<dbReference type="GO" id="GO:0050661">
    <property type="term" value="F:NADP binding"/>
    <property type="evidence" value="ECO:0007669"/>
    <property type="project" value="InterPro"/>
</dbReference>
<dbReference type="PANTHER" id="PTHR48069">
    <property type="entry name" value="DIHYDROFOLATE REDUCTASE"/>
    <property type="match status" value="1"/>
</dbReference>
<dbReference type="PRINTS" id="PR00070">
    <property type="entry name" value="DHFR"/>
</dbReference>
<feature type="domain" description="DHFR" evidence="8">
    <location>
        <begin position="3"/>
        <end position="187"/>
    </location>
</feature>
<name>G3BED0_CANTC</name>
<dbReference type="GO" id="GO:0006730">
    <property type="term" value="P:one-carbon metabolic process"/>
    <property type="evidence" value="ECO:0007669"/>
    <property type="project" value="UniProtKB-KW"/>
</dbReference>
<dbReference type="UniPathway" id="UPA00077">
    <property type="reaction ID" value="UER00158"/>
</dbReference>
<keyword evidence="5" id="KW-0521">NADP</keyword>
<evidence type="ECO:0000256" key="6">
    <source>
        <dbReference type="ARBA" id="ARBA00023002"/>
    </source>
</evidence>
<proteinExistence type="inferred from homology"/>
<dbReference type="CDD" id="cd00209">
    <property type="entry name" value="DHFR"/>
    <property type="match status" value="1"/>
</dbReference>
<dbReference type="PROSITE" id="PS51330">
    <property type="entry name" value="DHFR_2"/>
    <property type="match status" value="1"/>
</dbReference>
<dbReference type="EC" id="1.5.1.3" evidence="2"/>
<evidence type="ECO:0000313" key="10">
    <source>
        <dbReference type="Proteomes" id="UP000000707"/>
    </source>
</evidence>
<dbReference type="Proteomes" id="UP000000707">
    <property type="component" value="Unassembled WGS sequence"/>
</dbReference>
<keyword evidence="10" id="KW-1185">Reference proteome</keyword>
<keyword evidence="6" id="KW-0560">Oxidoreductase</keyword>
<organism evidence="10">
    <name type="scientific">Candida tenuis (strain ATCC 10573 / BCRC 21748 / CBS 615 / JCM 9827 / NBRC 10315 / NRRL Y-1498 / VKM Y-70)</name>
    <name type="common">Yeast</name>
    <name type="synonym">Yamadazyma tenuis</name>
    <dbReference type="NCBI Taxonomy" id="590646"/>
    <lineage>
        <taxon>Eukaryota</taxon>
        <taxon>Fungi</taxon>
        <taxon>Dikarya</taxon>
        <taxon>Ascomycota</taxon>
        <taxon>Saccharomycotina</taxon>
        <taxon>Pichiomycetes</taxon>
        <taxon>Debaryomycetaceae</taxon>
        <taxon>Yamadazyma</taxon>
    </lineage>
</organism>
<evidence type="ECO:0000256" key="1">
    <source>
        <dbReference type="ARBA" id="ARBA00004903"/>
    </source>
</evidence>
<dbReference type="OrthoDB" id="414698at2759"/>
<dbReference type="KEGG" id="cten:18248364"/>
<dbReference type="HOGENOM" id="CLU_043966_2_1_1"/>
<evidence type="ECO:0000256" key="2">
    <source>
        <dbReference type="ARBA" id="ARBA00012856"/>
    </source>
</evidence>
<dbReference type="InterPro" id="IPR001796">
    <property type="entry name" value="DHFR_dom"/>
</dbReference>
<sequence length="188" mass="21702">MKSITPVVAALMPNLGIGYKGKLPWRLSKEIINFKNITCKAADNKRNAVIMGRKTWESIPKKFKPLPDRLNIVLTRTITEEHTNTDDLIYLNDFNKISSVIDDSIDKVFLIGGSELYNHLFKSNVIDSIILTELHTENSVEIDTFLDWDLTDWVQKSHEDLLAFAGIDLEPEYNEKGYTYKYSLYQRQ</sequence>
<dbReference type="InterPro" id="IPR017925">
    <property type="entry name" value="DHFR_CS"/>
</dbReference>
<dbReference type="STRING" id="590646.G3BED0"/>
<evidence type="ECO:0000259" key="8">
    <source>
        <dbReference type="PROSITE" id="PS51330"/>
    </source>
</evidence>
<dbReference type="GO" id="GO:0005739">
    <property type="term" value="C:mitochondrion"/>
    <property type="evidence" value="ECO:0007669"/>
    <property type="project" value="TreeGrafter"/>
</dbReference>
<evidence type="ECO:0000256" key="3">
    <source>
        <dbReference type="ARBA" id="ARBA00018886"/>
    </source>
</evidence>